<evidence type="ECO:0000313" key="3">
    <source>
        <dbReference type="Proteomes" id="UP000653472"/>
    </source>
</evidence>
<evidence type="ECO:0000313" key="2">
    <source>
        <dbReference type="EMBL" id="NKF23817.1"/>
    </source>
</evidence>
<organism evidence="2 3">
    <name type="scientific">Solimonas marina</name>
    <dbReference type="NCBI Taxonomy" id="2714601"/>
    <lineage>
        <taxon>Bacteria</taxon>
        <taxon>Pseudomonadati</taxon>
        <taxon>Pseudomonadota</taxon>
        <taxon>Gammaproteobacteria</taxon>
        <taxon>Nevskiales</taxon>
        <taxon>Nevskiaceae</taxon>
        <taxon>Solimonas</taxon>
    </lineage>
</organism>
<dbReference type="Proteomes" id="UP000653472">
    <property type="component" value="Unassembled WGS sequence"/>
</dbReference>
<dbReference type="RefSeq" id="WP_168149148.1">
    <property type="nucleotide sequence ID" value="NZ_JAAVXB010000010.1"/>
</dbReference>
<feature type="chain" id="PRO_5036729773" description="DUF2946 domain-containing protein" evidence="1">
    <location>
        <begin position="23"/>
        <end position="94"/>
    </location>
</feature>
<evidence type="ECO:0000256" key="1">
    <source>
        <dbReference type="SAM" id="SignalP"/>
    </source>
</evidence>
<feature type="signal peptide" evidence="1">
    <location>
        <begin position="1"/>
        <end position="22"/>
    </location>
</feature>
<sequence>MKRQPFVHFLCALALVATQLFATVHATQHELTAPSTPHCGLCAIAHAPPLPSAAVVAGPVTFEFTDDVAHAIVALTDRRPFARPNSRAPPFHRA</sequence>
<dbReference type="AlphaFoldDB" id="A0A969WBA9"/>
<gene>
    <name evidence="2" type="ORF">G7Y82_16005</name>
</gene>
<accession>A0A969WBA9</accession>
<protein>
    <recommendedName>
        <fullName evidence="4">DUF2946 domain-containing protein</fullName>
    </recommendedName>
</protein>
<proteinExistence type="predicted"/>
<dbReference type="EMBL" id="JAAVXB010000010">
    <property type="protein sequence ID" value="NKF23817.1"/>
    <property type="molecule type" value="Genomic_DNA"/>
</dbReference>
<evidence type="ECO:0008006" key="4">
    <source>
        <dbReference type="Google" id="ProtNLM"/>
    </source>
</evidence>
<comment type="caution">
    <text evidence="2">The sequence shown here is derived from an EMBL/GenBank/DDBJ whole genome shotgun (WGS) entry which is preliminary data.</text>
</comment>
<keyword evidence="1" id="KW-0732">Signal</keyword>
<name>A0A969WBA9_9GAMM</name>
<keyword evidence="3" id="KW-1185">Reference proteome</keyword>
<reference evidence="2" key="1">
    <citation type="submission" date="2020-03" db="EMBL/GenBank/DDBJ databases">
        <title>Solimonas marina sp. nov., isolated from deep seawater of the Pacific Ocean.</title>
        <authorList>
            <person name="Liu X."/>
            <person name="Lai Q."/>
            <person name="Sun F."/>
            <person name="Gai Y."/>
            <person name="Li G."/>
            <person name="Shao Z."/>
        </authorList>
    </citation>
    <scope>NUCLEOTIDE SEQUENCE</scope>
    <source>
        <strain evidence="2">C16B3</strain>
    </source>
</reference>